<sequence>MGNMKTKNAMRYMETKNLESVKPIEPTMEPTASTSRVMDTDISSSVVSRMVTSVLGSPTFSANDLMASGVDLTRVFQLAATFPWQAAAAKMDALPIRPAIDRERLTPGQLVEPNADERERVMGFPTGMTFVPSISEASHRQVLGQAMDLNCLTWIVSLGMAEQHRLRATFVIVTLLVSSLPTVTVEASTGGEESYTFHPWSTWDVLGEHVKVVAHAIGGVCCSSGVPLGDLKERVASPKVFA</sequence>
<gene>
    <name evidence="1" type="ORF">CSSPJE1EN1_LOCUS20971</name>
</gene>
<protein>
    <submittedName>
        <fullName evidence="1">Uncharacterized protein</fullName>
    </submittedName>
</protein>
<reference evidence="1" key="1">
    <citation type="submission" date="2024-02" db="EMBL/GenBank/DDBJ databases">
        <authorList>
            <consortium name="ELIXIR-Norway"/>
            <consortium name="Elixir Norway"/>
        </authorList>
    </citation>
    <scope>NUCLEOTIDE SEQUENCE</scope>
</reference>
<name>A0ABP0X8Q5_9BRYO</name>
<keyword evidence="2" id="KW-1185">Reference proteome</keyword>
<dbReference type="Proteomes" id="UP001497444">
    <property type="component" value="Chromosome 6"/>
</dbReference>
<evidence type="ECO:0000313" key="1">
    <source>
        <dbReference type="EMBL" id="CAK9275493.1"/>
    </source>
</evidence>
<organism evidence="1 2">
    <name type="scientific">Sphagnum jensenii</name>
    <dbReference type="NCBI Taxonomy" id="128206"/>
    <lineage>
        <taxon>Eukaryota</taxon>
        <taxon>Viridiplantae</taxon>
        <taxon>Streptophyta</taxon>
        <taxon>Embryophyta</taxon>
        <taxon>Bryophyta</taxon>
        <taxon>Sphagnophytina</taxon>
        <taxon>Sphagnopsida</taxon>
        <taxon>Sphagnales</taxon>
        <taxon>Sphagnaceae</taxon>
        <taxon>Sphagnum</taxon>
    </lineage>
</organism>
<dbReference type="EMBL" id="OZ020101">
    <property type="protein sequence ID" value="CAK9275493.1"/>
    <property type="molecule type" value="Genomic_DNA"/>
</dbReference>
<evidence type="ECO:0000313" key="2">
    <source>
        <dbReference type="Proteomes" id="UP001497444"/>
    </source>
</evidence>
<proteinExistence type="predicted"/>
<accession>A0ABP0X8Q5</accession>